<feature type="compositionally biased region" description="Basic and acidic residues" evidence="1">
    <location>
        <begin position="531"/>
        <end position="540"/>
    </location>
</feature>
<feature type="region of interest" description="Disordered" evidence="1">
    <location>
        <begin position="374"/>
        <end position="414"/>
    </location>
</feature>
<feature type="compositionally biased region" description="Low complexity" evidence="1">
    <location>
        <begin position="512"/>
        <end position="521"/>
    </location>
</feature>
<reference evidence="2 3" key="1">
    <citation type="journal article" date="2016" name="Mol. Biol. Evol.">
        <title>Comparative Genomics of Early-Diverging Mushroom-Forming Fungi Provides Insights into the Origins of Lignocellulose Decay Capabilities.</title>
        <authorList>
            <person name="Nagy L.G."/>
            <person name="Riley R."/>
            <person name="Tritt A."/>
            <person name="Adam C."/>
            <person name="Daum C."/>
            <person name="Floudas D."/>
            <person name="Sun H."/>
            <person name="Yadav J.S."/>
            <person name="Pangilinan J."/>
            <person name="Larsson K.H."/>
            <person name="Matsuura K."/>
            <person name="Barry K."/>
            <person name="Labutti K."/>
            <person name="Kuo R."/>
            <person name="Ohm R.A."/>
            <person name="Bhattacharya S.S."/>
            <person name="Shirouzu T."/>
            <person name="Yoshinaga Y."/>
            <person name="Martin F.M."/>
            <person name="Grigoriev I.V."/>
            <person name="Hibbett D.S."/>
        </authorList>
    </citation>
    <scope>NUCLEOTIDE SEQUENCE [LARGE SCALE GENOMIC DNA]</scope>
    <source>
        <strain evidence="2 3">HHB12029</strain>
    </source>
</reference>
<feature type="region of interest" description="Disordered" evidence="1">
    <location>
        <begin position="659"/>
        <end position="758"/>
    </location>
</feature>
<feature type="compositionally biased region" description="Low complexity" evidence="1">
    <location>
        <begin position="374"/>
        <end position="406"/>
    </location>
</feature>
<feature type="region of interest" description="Disordered" evidence="1">
    <location>
        <begin position="260"/>
        <end position="281"/>
    </location>
</feature>
<dbReference type="STRING" id="1314781.A0A165EGA4"/>
<feature type="compositionally biased region" description="Polar residues" evidence="1">
    <location>
        <begin position="697"/>
        <end position="714"/>
    </location>
</feature>
<keyword evidence="3" id="KW-1185">Reference proteome</keyword>
<dbReference type="AlphaFoldDB" id="A0A165EGA4"/>
<evidence type="ECO:0000313" key="2">
    <source>
        <dbReference type="EMBL" id="KZV86868.1"/>
    </source>
</evidence>
<feature type="region of interest" description="Disordered" evidence="1">
    <location>
        <begin position="584"/>
        <end position="647"/>
    </location>
</feature>
<accession>A0A165EGA4</accession>
<feature type="compositionally biased region" description="Acidic residues" evidence="1">
    <location>
        <begin position="478"/>
        <end position="488"/>
    </location>
</feature>
<feature type="compositionally biased region" description="Low complexity" evidence="1">
    <location>
        <begin position="607"/>
        <end position="620"/>
    </location>
</feature>
<dbReference type="InParanoid" id="A0A165EGA4"/>
<feature type="compositionally biased region" description="Basic and acidic residues" evidence="1">
    <location>
        <begin position="313"/>
        <end position="334"/>
    </location>
</feature>
<feature type="region of interest" description="Disordered" evidence="1">
    <location>
        <begin position="160"/>
        <end position="181"/>
    </location>
</feature>
<feature type="region of interest" description="Disordered" evidence="1">
    <location>
        <begin position="304"/>
        <end position="334"/>
    </location>
</feature>
<dbReference type="OrthoDB" id="3225203at2759"/>
<dbReference type="EMBL" id="KV426142">
    <property type="protein sequence ID" value="KZV86868.1"/>
    <property type="molecule type" value="Genomic_DNA"/>
</dbReference>
<name>A0A165EGA4_EXIGL</name>
<proteinExistence type="predicted"/>
<feature type="region of interest" description="Disordered" evidence="1">
    <location>
        <begin position="509"/>
        <end position="563"/>
    </location>
</feature>
<protein>
    <submittedName>
        <fullName evidence="2">Uncharacterized protein</fullName>
    </submittedName>
</protein>
<organism evidence="2 3">
    <name type="scientific">Exidia glandulosa HHB12029</name>
    <dbReference type="NCBI Taxonomy" id="1314781"/>
    <lineage>
        <taxon>Eukaryota</taxon>
        <taxon>Fungi</taxon>
        <taxon>Dikarya</taxon>
        <taxon>Basidiomycota</taxon>
        <taxon>Agaricomycotina</taxon>
        <taxon>Agaricomycetes</taxon>
        <taxon>Auriculariales</taxon>
        <taxon>Exidiaceae</taxon>
        <taxon>Exidia</taxon>
    </lineage>
</organism>
<feature type="compositionally biased region" description="Low complexity" evidence="1">
    <location>
        <begin position="736"/>
        <end position="745"/>
    </location>
</feature>
<sequence length="758" mass="82898">MSGVNKHSGVSTLLASWFEFATSRHKREKGALSLDGHASLNAAQRARRTNKLLQLDTLNSTNNLNSAEDSSAHYCLISYSCGHILDDNQKVATYNLRPHELLELQRRNDAVYIPRPLYAKPYFDVAVFVLKVTERNRDDPFASDMTNRFSTIRGVTRVPSDGDIRAGKRAPKKTRAVPQRAPQWKERRLVLKDGQITIWRDRQDKEPVAAFDLAQLVALHSPDHAGLKLPCACADAAQCPVGAAVGCGRHVVCARFAPPPAAPVPRKRKEEPRVYPGSTTNEGDARMYLGVPFYTSATSLTDKKGSVRARARASTDADRRTESGSDAERKPDEMLVMRLPDERWFYHMLRTLHYADTNMPLSSTYVASPTKAQSPASVLSSGSSPSSSSPGFSASTHSTPTTATTSDMSPFPSLKLRKSARPTTLIEPAQVDCSSRTHRSLLYHDDHPALSISVRYPTWRTHILQRAEIAGKGRPEPPPEEQSDSEAEWDGWAYDFQCRLAKRLEQEPQHAQRLLQQQQQRQQHHKPPRVRSAESLRENRGTSISAMASPNLKGGGPKSPLRERILSGTSAEGKKRKLSISIFIPGAGGSGGSNSSAAERTPGRTRSASVASPVPSQSSSRAGPRRKPSAGTLFSPPPPPPHRLAHRTSNSTLDTAYETDGAEQQLRPSPLHAVLKKPRRSADTTGTSGSDRRVRSASVSLAGSRAGSPSTFGHNRSRAPSEDVQLQQPNTPTPTPTNNQTSTSSGFGRLVRGFSMRK</sequence>
<gene>
    <name evidence="2" type="ORF">EXIGLDRAFT_724370</name>
</gene>
<feature type="region of interest" description="Disordered" evidence="1">
    <location>
        <begin position="468"/>
        <end position="488"/>
    </location>
</feature>
<evidence type="ECO:0000256" key="1">
    <source>
        <dbReference type="SAM" id="MobiDB-lite"/>
    </source>
</evidence>
<evidence type="ECO:0000313" key="3">
    <source>
        <dbReference type="Proteomes" id="UP000077266"/>
    </source>
</evidence>
<dbReference type="Proteomes" id="UP000077266">
    <property type="component" value="Unassembled WGS sequence"/>
</dbReference>